<evidence type="ECO:0000256" key="2">
    <source>
        <dbReference type="PIRSR" id="PIRSR000102-1"/>
    </source>
</evidence>
<evidence type="ECO:0000259" key="6">
    <source>
        <dbReference type="Pfam" id="PF02866"/>
    </source>
</evidence>
<dbReference type="GO" id="GO:0004459">
    <property type="term" value="F:L-lactate dehydrogenase (NAD+) activity"/>
    <property type="evidence" value="ECO:0007669"/>
    <property type="project" value="TreeGrafter"/>
</dbReference>
<sequence>MIKPRTVGIVGMGHVGAHVANSLLLQGLADELYLCDIDSVKSASETQDLRDSLQFCPYNTKIIDCQDRYEELAGCDVIVNAAGKVSLAAGNRDGELFFTTDACRTFANRIVDAGFDGILVSISNPCDVVCTEFWHLTGYDPSRIIGSGTGLDSARLRSQISLACNLDPKSINAYMIGEHGASMLAAWKSASISGKPLAQLADEEPERFAFDLAEMEDKARQGGYVTFAGKQCTEYAVANAAVRVVAAVLHDEHAVMGASTLMTGQFGEEGIFTSLPCIIGRNGVERVMELDLSQAELEAFHASCQHIRDNISRLTWW</sequence>
<feature type="domain" description="Lactate/malate dehydrogenase N-terminal" evidence="5">
    <location>
        <begin position="7"/>
        <end position="146"/>
    </location>
</feature>
<evidence type="ECO:0000313" key="7">
    <source>
        <dbReference type="EMBL" id="RGL11149.1"/>
    </source>
</evidence>
<dbReference type="CDD" id="cd05291">
    <property type="entry name" value="HicDH_like"/>
    <property type="match status" value="1"/>
</dbReference>
<protein>
    <submittedName>
        <fullName evidence="7">L-lactate dehydrogenase</fullName>
    </submittedName>
</protein>
<dbReference type="Pfam" id="PF02866">
    <property type="entry name" value="Ldh_1_C"/>
    <property type="match status" value="1"/>
</dbReference>
<feature type="binding site" evidence="3">
    <location>
        <position position="36"/>
    </location>
    <ligand>
        <name>NAD(+)</name>
        <dbReference type="ChEBI" id="CHEBI:57540"/>
    </ligand>
</feature>
<comment type="similarity">
    <text evidence="1">Belongs to the LDH/MDH superfamily. LDH family.</text>
</comment>
<feature type="binding site" evidence="3">
    <location>
        <begin position="122"/>
        <end position="124"/>
    </location>
    <ligand>
        <name>NAD(+)</name>
        <dbReference type="ChEBI" id="CHEBI:57540"/>
    </ligand>
</feature>
<gene>
    <name evidence="7" type="ORF">DXC81_03255</name>
</gene>
<dbReference type="InterPro" id="IPR022383">
    <property type="entry name" value="Lactate/malate_DH_C"/>
</dbReference>
<comment type="caution">
    <text evidence="7">The sequence shown here is derived from an EMBL/GenBank/DDBJ whole genome shotgun (WGS) entry which is preliminary data.</text>
</comment>
<dbReference type="GO" id="GO:0006089">
    <property type="term" value="P:lactate metabolic process"/>
    <property type="evidence" value="ECO:0007669"/>
    <property type="project" value="TreeGrafter"/>
</dbReference>
<dbReference type="InterPro" id="IPR015955">
    <property type="entry name" value="Lactate_DH/Glyco_Ohase_4_C"/>
</dbReference>
<dbReference type="Gene3D" id="3.90.110.10">
    <property type="entry name" value="Lactate dehydrogenase/glycoside hydrolase, family 4, C-terminal"/>
    <property type="match status" value="1"/>
</dbReference>
<evidence type="ECO:0000313" key="8">
    <source>
        <dbReference type="Proteomes" id="UP000260943"/>
    </source>
</evidence>
<name>A0A3E4QV87_9ACTN</name>
<dbReference type="Proteomes" id="UP000260943">
    <property type="component" value="Unassembled WGS sequence"/>
</dbReference>
<feature type="domain" description="Lactate/malate dehydrogenase C-terminal" evidence="6">
    <location>
        <begin position="149"/>
        <end position="312"/>
    </location>
</feature>
<keyword evidence="3" id="KW-0520">NAD</keyword>
<dbReference type="AlphaFoldDB" id="A0A3E4QV87"/>
<evidence type="ECO:0000256" key="1">
    <source>
        <dbReference type="ARBA" id="ARBA00006054"/>
    </source>
</evidence>
<dbReference type="EMBL" id="QSRJ01000003">
    <property type="protein sequence ID" value="RGL11149.1"/>
    <property type="molecule type" value="Genomic_DNA"/>
</dbReference>
<dbReference type="PRINTS" id="PR00086">
    <property type="entry name" value="LLDHDRGNASE"/>
</dbReference>
<dbReference type="InterPro" id="IPR001236">
    <property type="entry name" value="Lactate/malate_DH_N"/>
</dbReference>
<dbReference type="SUPFAM" id="SSF51735">
    <property type="entry name" value="NAD(P)-binding Rossmann-fold domains"/>
    <property type="match status" value="1"/>
</dbReference>
<feature type="active site" description="Proton acceptor" evidence="2">
    <location>
        <position position="179"/>
    </location>
</feature>
<dbReference type="SUPFAM" id="SSF56327">
    <property type="entry name" value="LDH C-terminal domain-like"/>
    <property type="match status" value="1"/>
</dbReference>
<dbReference type="Pfam" id="PF00056">
    <property type="entry name" value="Ldh_1_N"/>
    <property type="match status" value="1"/>
</dbReference>
<evidence type="ECO:0000256" key="3">
    <source>
        <dbReference type="PIRSR" id="PIRSR000102-3"/>
    </source>
</evidence>
<dbReference type="PANTHER" id="PTHR43128:SF31">
    <property type="entry name" value="L-LACTATE DEHYDROGENASE"/>
    <property type="match status" value="1"/>
</dbReference>
<keyword evidence="4" id="KW-0560">Oxidoreductase</keyword>
<proteinExistence type="inferred from homology"/>
<reference evidence="7 8" key="1">
    <citation type="submission" date="2018-08" db="EMBL/GenBank/DDBJ databases">
        <title>A genome reference for cultivated species of the human gut microbiota.</title>
        <authorList>
            <person name="Zou Y."/>
            <person name="Xue W."/>
            <person name="Luo G."/>
        </authorList>
    </citation>
    <scope>NUCLEOTIDE SEQUENCE [LARGE SCALE GENOMIC DNA]</scope>
    <source>
        <strain evidence="7 8">TF08-14</strain>
    </source>
</reference>
<evidence type="ECO:0000256" key="4">
    <source>
        <dbReference type="RuleBase" id="RU003369"/>
    </source>
</evidence>
<dbReference type="PIRSF" id="PIRSF000102">
    <property type="entry name" value="Lac_mal_DH"/>
    <property type="match status" value="1"/>
</dbReference>
<dbReference type="InterPro" id="IPR001557">
    <property type="entry name" value="L-lactate/malate_DH"/>
</dbReference>
<accession>A0A3E4QV87</accession>
<dbReference type="InterPro" id="IPR036291">
    <property type="entry name" value="NAD(P)-bd_dom_sf"/>
</dbReference>
<evidence type="ECO:0000259" key="5">
    <source>
        <dbReference type="Pfam" id="PF00056"/>
    </source>
</evidence>
<feature type="binding site" evidence="3">
    <location>
        <begin position="11"/>
        <end position="16"/>
    </location>
    <ligand>
        <name>NAD(+)</name>
        <dbReference type="ChEBI" id="CHEBI:57540"/>
    </ligand>
</feature>
<dbReference type="RefSeq" id="WP_117679160.1">
    <property type="nucleotide sequence ID" value="NZ_CAJJKC010000009.1"/>
</dbReference>
<dbReference type="PANTHER" id="PTHR43128">
    <property type="entry name" value="L-2-HYDROXYCARBOXYLATE DEHYDROGENASE (NAD(P)(+))"/>
    <property type="match status" value="1"/>
</dbReference>
<organism evidence="7 8">
    <name type="scientific">Collinsella tanakaei</name>
    <dbReference type="NCBI Taxonomy" id="626935"/>
    <lineage>
        <taxon>Bacteria</taxon>
        <taxon>Bacillati</taxon>
        <taxon>Actinomycetota</taxon>
        <taxon>Coriobacteriia</taxon>
        <taxon>Coriobacteriales</taxon>
        <taxon>Coriobacteriaceae</taxon>
        <taxon>Collinsella</taxon>
    </lineage>
</organism>
<dbReference type="Gene3D" id="3.40.50.720">
    <property type="entry name" value="NAD(P)-binding Rossmann-like Domain"/>
    <property type="match status" value="1"/>
</dbReference>